<dbReference type="EMBL" id="CP011216">
    <property type="protein sequence ID" value="AKM84812.1"/>
    <property type="molecule type" value="Genomic_DNA"/>
</dbReference>
<sequence length="66" mass="7332">MPQFTLTGADKLVILALLFASVRLPLPSFGEGRKVRTPPWNRKVANGDPSMYFGEGKCHRDNTKLS</sequence>
<gene>
    <name evidence="1" type="ORF">VE98_C0001G0355</name>
</gene>
<organism evidence="1 2">
    <name type="scientific">candidate division Kazan bacterium GW2011_GWA1_50_15</name>
    <dbReference type="NCBI Taxonomy" id="1620412"/>
    <lineage>
        <taxon>Bacteria</taxon>
        <taxon>Bacteria division Kazan-3B-28</taxon>
    </lineage>
</organism>
<accession>A0A0G4BCN9</accession>
<dbReference type="Proteomes" id="UP000035659">
    <property type="component" value="Chromosome"/>
</dbReference>
<reference evidence="1 2" key="1">
    <citation type="journal article" date="2015" name="Nature">
        <title>rRNA introns, odd ribosomes, and small enigmatic genomes across a large radiation of phyla.</title>
        <authorList>
            <person name="Brown C.T."/>
            <person name="Hug L.A."/>
            <person name="Thomas B.C."/>
            <person name="Sharon I."/>
            <person name="Castelle C.J."/>
            <person name="Singh A."/>
            <person name="Wilkins M.J."/>
            <person name="Williams K.H."/>
            <person name="Banfield J.F."/>
        </authorList>
    </citation>
    <scope>NUCLEOTIDE SEQUENCE [LARGE SCALE GENOMIC DNA]</scope>
</reference>
<dbReference type="KEGG" id="bgw:VE98_C0001G0355"/>
<name>A0A0G4BCN9_UNCK3</name>
<protein>
    <submittedName>
        <fullName evidence="1">Uncharacterized protein</fullName>
    </submittedName>
</protein>
<dbReference type="AlphaFoldDB" id="A0A0G4BCN9"/>
<evidence type="ECO:0000313" key="2">
    <source>
        <dbReference type="Proteomes" id="UP000035659"/>
    </source>
</evidence>
<evidence type="ECO:0000313" key="1">
    <source>
        <dbReference type="EMBL" id="AKM84812.1"/>
    </source>
</evidence>
<proteinExistence type="predicted"/>